<organism evidence="6 7">
    <name type="scientific">Cyanidioschyzon merolae (strain NIES-3377 / 10D)</name>
    <name type="common">Unicellular red alga</name>
    <dbReference type="NCBI Taxonomy" id="280699"/>
    <lineage>
        <taxon>Eukaryota</taxon>
        <taxon>Rhodophyta</taxon>
        <taxon>Bangiophyceae</taxon>
        <taxon>Cyanidiales</taxon>
        <taxon>Cyanidiaceae</taxon>
        <taxon>Cyanidioschyzon</taxon>
    </lineage>
</organism>
<feature type="domain" description="GFO/IDH/MocA-like oxidoreductase" evidence="5">
    <location>
        <begin position="216"/>
        <end position="336"/>
    </location>
</feature>
<dbReference type="Gramene" id="CMF086CT">
    <property type="protein sequence ID" value="CMF086CT"/>
    <property type="gene ID" value="CMF086C"/>
</dbReference>
<dbReference type="PANTHER" id="PTHR42840">
    <property type="entry name" value="NAD(P)-BINDING ROSSMANN-FOLD SUPERFAMILY PROTEIN-RELATED"/>
    <property type="match status" value="1"/>
</dbReference>
<evidence type="ECO:0000256" key="3">
    <source>
        <dbReference type="SAM" id="MobiDB-lite"/>
    </source>
</evidence>
<evidence type="ECO:0000256" key="2">
    <source>
        <dbReference type="ARBA" id="ARBA00023002"/>
    </source>
</evidence>
<dbReference type="InterPro" id="IPR055170">
    <property type="entry name" value="GFO_IDH_MocA-like_dom"/>
</dbReference>
<feature type="region of interest" description="Disordered" evidence="3">
    <location>
        <begin position="57"/>
        <end position="81"/>
    </location>
</feature>
<dbReference type="InterPro" id="IPR030827">
    <property type="entry name" value="Myo_inos_IolG"/>
</dbReference>
<dbReference type="KEGG" id="cme:CYME_CMF086C"/>
<accession>M1V743</accession>
<dbReference type="GO" id="GO:0016491">
    <property type="term" value="F:oxidoreductase activity"/>
    <property type="evidence" value="ECO:0007669"/>
    <property type="project" value="UniProtKB-KW"/>
</dbReference>
<dbReference type="eggNOG" id="KOG2741">
    <property type="taxonomic scope" value="Eukaryota"/>
</dbReference>
<dbReference type="Pfam" id="PF22725">
    <property type="entry name" value="GFO_IDH_MocA_C3"/>
    <property type="match status" value="1"/>
</dbReference>
<dbReference type="Pfam" id="PF01408">
    <property type="entry name" value="GFO_IDH_MocA"/>
    <property type="match status" value="1"/>
</dbReference>
<gene>
    <name evidence="6" type="ORF">CYME_CMF086C</name>
</gene>
<dbReference type="OrthoDB" id="64915at2759"/>
<dbReference type="HOGENOM" id="CLU_023194_0_3_1"/>
<dbReference type="PANTHER" id="PTHR42840:SF3">
    <property type="entry name" value="BINDING ROSSMANN FOLD OXIDOREDUCTASE, PUTATIVE (AFU_ORTHOLOGUE AFUA_2G10240)-RELATED"/>
    <property type="match status" value="1"/>
</dbReference>
<evidence type="ECO:0000259" key="4">
    <source>
        <dbReference type="Pfam" id="PF01408"/>
    </source>
</evidence>
<evidence type="ECO:0000256" key="1">
    <source>
        <dbReference type="ARBA" id="ARBA00010928"/>
    </source>
</evidence>
<dbReference type="GO" id="GO:0000166">
    <property type="term" value="F:nucleotide binding"/>
    <property type="evidence" value="ECO:0007669"/>
    <property type="project" value="InterPro"/>
</dbReference>
<protein>
    <submittedName>
        <fullName evidence="6">Probable myo-inositol dehydrogenase</fullName>
    </submittedName>
</protein>
<evidence type="ECO:0000313" key="6">
    <source>
        <dbReference type="EMBL" id="BAM79464.1"/>
    </source>
</evidence>
<reference evidence="6 7" key="1">
    <citation type="journal article" date="2004" name="Nature">
        <title>Genome sequence of the ultrasmall unicellular red alga Cyanidioschyzon merolae 10D.</title>
        <authorList>
            <person name="Matsuzaki M."/>
            <person name="Misumi O."/>
            <person name="Shin-i T."/>
            <person name="Maruyama S."/>
            <person name="Takahara M."/>
            <person name="Miyagishima S."/>
            <person name="Mori T."/>
            <person name="Nishida K."/>
            <person name="Yagisawa F."/>
            <person name="Nishida K."/>
            <person name="Yoshida Y."/>
            <person name="Nishimura Y."/>
            <person name="Nakao S."/>
            <person name="Kobayashi T."/>
            <person name="Momoyama Y."/>
            <person name="Higashiyama T."/>
            <person name="Minoda A."/>
            <person name="Sano M."/>
            <person name="Nomoto H."/>
            <person name="Oishi K."/>
            <person name="Hayashi H."/>
            <person name="Ohta F."/>
            <person name="Nishizaka S."/>
            <person name="Haga S."/>
            <person name="Miura S."/>
            <person name="Morishita T."/>
            <person name="Kabeya Y."/>
            <person name="Terasawa K."/>
            <person name="Suzuki Y."/>
            <person name="Ishii Y."/>
            <person name="Asakawa S."/>
            <person name="Takano H."/>
            <person name="Ohta N."/>
            <person name="Kuroiwa H."/>
            <person name="Tanaka K."/>
            <person name="Shimizu N."/>
            <person name="Sugano S."/>
            <person name="Sato N."/>
            <person name="Nozaki H."/>
            <person name="Ogasawara N."/>
            <person name="Kohara Y."/>
            <person name="Kuroiwa T."/>
        </authorList>
    </citation>
    <scope>NUCLEOTIDE SEQUENCE [LARGE SCALE GENOMIC DNA]</scope>
    <source>
        <strain evidence="6 7">10D</strain>
    </source>
</reference>
<dbReference type="InterPro" id="IPR000683">
    <property type="entry name" value="Gfo/Idh/MocA-like_OxRdtase_N"/>
</dbReference>
<dbReference type="SUPFAM" id="SSF51735">
    <property type="entry name" value="NAD(P)-binding Rossmann-fold domains"/>
    <property type="match status" value="1"/>
</dbReference>
<feature type="domain" description="Gfo/Idh/MocA-like oxidoreductase N-terminal" evidence="4">
    <location>
        <begin position="89"/>
        <end position="208"/>
    </location>
</feature>
<comment type="similarity">
    <text evidence="1">Belongs to the Gfo/Idh/MocA family.</text>
</comment>
<keyword evidence="2" id="KW-0560">Oxidoreductase</keyword>
<reference evidence="6 7" key="2">
    <citation type="journal article" date="2007" name="BMC Biol.">
        <title>A 100%-complete sequence reveals unusually simple genomic features in the hot-spring red alga Cyanidioschyzon merolae.</title>
        <authorList>
            <person name="Nozaki H."/>
            <person name="Takano H."/>
            <person name="Misumi O."/>
            <person name="Terasawa K."/>
            <person name="Matsuzaki M."/>
            <person name="Maruyama S."/>
            <person name="Nishida K."/>
            <person name="Yagisawa F."/>
            <person name="Yoshida Y."/>
            <person name="Fujiwara T."/>
            <person name="Takio S."/>
            <person name="Tamura K."/>
            <person name="Chung S.J."/>
            <person name="Nakamura S."/>
            <person name="Kuroiwa H."/>
            <person name="Tanaka K."/>
            <person name="Sato N."/>
            <person name="Kuroiwa T."/>
        </authorList>
    </citation>
    <scope>NUCLEOTIDE SEQUENCE [LARGE SCALE GENOMIC DNA]</scope>
    <source>
        <strain evidence="6 7">10D</strain>
    </source>
</reference>
<dbReference type="GeneID" id="16993048"/>
<dbReference type="OMA" id="FLERYMQ"/>
<feature type="compositionally biased region" description="Low complexity" evidence="3">
    <location>
        <begin position="63"/>
        <end position="79"/>
    </location>
</feature>
<dbReference type="NCBIfam" id="TIGR04380">
    <property type="entry name" value="myo_inos_iolG"/>
    <property type="match status" value="1"/>
</dbReference>
<name>M1V743_CYAM1</name>
<dbReference type="STRING" id="280699.M1V743"/>
<dbReference type="InterPro" id="IPR036291">
    <property type="entry name" value="NAD(P)-bd_dom_sf"/>
</dbReference>
<dbReference type="Proteomes" id="UP000007014">
    <property type="component" value="Chromosome 6"/>
</dbReference>
<dbReference type="RefSeq" id="XP_005535750.1">
    <property type="nucleotide sequence ID" value="XM_005535693.1"/>
</dbReference>
<keyword evidence="7" id="KW-1185">Reference proteome</keyword>
<sequence length="434" mass="47755">MNSVLMAFVSLNIVPRDDCNSQCAGFCLRFTGENNRYVFRSRTRAFPRRRSGCSALRGLRSQSASPAPASASPASGPSAKKGVVARDKVNVAVIGAGRIGQVHAENIAFRLRRANLCGVASGTRELAERCSLAAGCKPYFDYHQLLDDPNVDAVCICSASTQHTRQMIEAAQAGKHIFVEKPIDIDLGRIDEALTAVRKAGVKLQVGFNRRFDTNYMRVRKAIETGEIGETHIFHIVSRDPEPPPAHYSATSGGIWMDCAIHDFDMARFLIGNEVDEVFAYGAVRISPEIAQYGDVDTSVVMLKFRNRTIGTIDNSRSAVYGYDQRCEVFGSAGSISINNSYPNTAIVSTAHHIQRDLPMHFFMERYTDSFIREMDAFCSSLLDGTPIQCTGFDGRAPVVIAMAARQSYQTGMPVKISEVDRPLPPELHDWDGQ</sequence>
<dbReference type="AlphaFoldDB" id="M1V743"/>
<dbReference type="SUPFAM" id="SSF55347">
    <property type="entry name" value="Glyceraldehyde-3-phosphate dehydrogenase-like, C-terminal domain"/>
    <property type="match status" value="1"/>
</dbReference>
<dbReference type="EMBL" id="AP006488">
    <property type="protein sequence ID" value="BAM79464.1"/>
    <property type="molecule type" value="Genomic_DNA"/>
</dbReference>
<evidence type="ECO:0000259" key="5">
    <source>
        <dbReference type="Pfam" id="PF22725"/>
    </source>
</evidence>
<dbReference type="Gene3D" id="3.40.50.720">
    <property type="entry name" value="NAD(P)-binding Rossmann-like Domain"/>
    <property type="match status" value="1"/>
</dbReference>
<dbReference type="Gene3D" id="3.30.360.10">
    <property type="entry name" value="Dihydrodipicolinate Reductase, domain 2"/>
    <property type="match status" value="1"/>
</dbReference>
<evidence type="ECO:0000313" key="7">
    <source>
        <dbReference type="Proteomes" id="UP000007014"/>
    </source>
</evidence>
<proteinExistence type="inferred from homology"/>